<dbReference type="PIRSF" id="PIRSF018169">
    <property type="entry name" value="PAF_acetylhydrolase"/>
    <property type="match status" value="1"/>
</dbReference>
<evidence type="ECO:0000256" key="2">
    <source>
        <dbReference type="ARBA" id="ARBA00022801"/>
    </source>
</evidence>
<dbReference type="PANTHER" id="PTHR10272:SF0">
    <property type="entry name" value="PLATELET-ACTIVATING FACTOR ACETYLHYDROLASE"/>
    <property type="match status" value="1"/>
</dbReference>
<evidence type="ECO:0000256" key="3">
    <source>
        <dbReference type="ARBA" id="ARBA00022963"/>
    </source>
</evidence>
<evidence type="ECO:0000256" key="6">
    <source>
        <dbReference type="PIRSR" id="PIRSR018169-1"/>
    </source>
</evidence>
<protein>
    <recommendedName>
        <fullName evidence="1 5">1-alkyl-2-acetylglycerophosphocholine esterase</fullName>
        <ecNumber evidence="1 5">3.1.1.47</ecNumber>
    </recommendedName>
</protein>
<dbReference type="STRING" id="6669.E9G3A0"/>
<gene>
    <name evidence="7" type="ORF">DAPPUDRAFT_237194</name>
</gene>
<keyword evidence="3 5" id="KW-0442">Lipid degradation</keyword>
<evidence type="ECO:0000313" key="8">
    <source>
        <dbReference type="Proteomes" id="UP000000305"/>
    </source>
</evidence>
<keyword evidence="8" id="KW-1185">Reference proteome</keyword>
<dbReference type="AlphaFoldDB" id="E9G3A0"/>
<evidence type="ECO:0000256" key="1">
    <source>
        <dbReference type="ARBA" id="ARBA00013201"/>
    </source>
</evidence>
<comment type="catalytic activity">
    <reaction evidence="5">
        <text>a 1-O-alkyl-2-acetyl-sn-glycero-3-phosphocholine + H2O = a 1-O-alkyl-sn-glycero-3-phosphocholine + acetate + H(+)</text>
        <dbReference type="Rhea" id="RHEA:17777"/>
        <dbReference type="ChEBI" id="CHEBI:15377"/>
        <dbReference type="ChEBI" id="CHEBI:15378"/>
        <dbReference type="ChEBI" id="CHEBI:30089"/>
        <dbReference type="ChEBI" id="CHEBI:30909"/>
        <dbReference type="ChEBI" id="CHEBI:36707"/>
        <dbReference type="EC" id="3.1.1.47"/>
    </reaction>
</comment>
<dbReference type="Proteomes" id="UP000000305">
    <property type="component" value="Unassembled WGS sequence"/>
</dbReference>
<accession>E9G3A0</accession>
<feature type="active site" description="Nucleophile" evidence="6">
    <location>
        <position position="202"/>
    </location>
</feature>
<sequence length="353" mass="39805">MELPHCYQGKTHVPAPSGKYVVGCTDIITGPDSQNGCLFRIFYPTKLNDIYARNAYIPAVEDAEPSGEQLFPVIVFSHGLKACRTSYSSFCSDISSHGFIVAAIEHRDGSACVSYTLEKGANSQESPEVKWIPYNPVPFETDEMPFRHEQLQIRTRECSRTLELLSKLNEGSEIEHILQPTMDLAKFKGVMDLSSPTIAGHSFGSTTVLRTLNADKRFKIGLAMDAWMWPLRDEPELAKSVEQPLLFINSEAFQTAANLETMKRFTVDADHTERRVVTLKGSVHYSQNDVPSLLPWYIRRFAYNSIIDPLLALQLNHRMTLLYLRKHLGHPAEEEEFSELMGQHADVICEGIP</sequence>
<dbReference type="GO" id="GO:0003847">
    <property type="term" value="F:1-alkyl-2-acetylglycerophosphocholine esterase activity"/>
    <property type="evidence" value="ECO:0000318"/>
    <property type="project" value="GO_Central"/>
</dbReference>
<dbReference type="SUPFAM" id="SSF53474">
    <property type="entry name" value="alpha/beta-Hydrolases"/>
    <property type="match status" value="1"/>
</dbReference>
<dbReference type="KEGG" id="dpx:DAPPUDRAFT_237194"/>
<dbReference type="EC" id="3.1.1.47" evidence="1 5"/>
<feature type="active site" description="Charge relay system" evidence="6">
    <location>
        <position position="284"/>
    </location>
</feature>
<dbReference type="InterPro" id="IPR016715">
    <property type="entry name" value="PAF_acetylhydro_eukaryote"/>
</dbReference>
<dbReference type="OMA" id="DKWPIVV"/>
<evidence type="ECO:0000256" key="4">
    <source>
        <dbReference type="ARBA" id="ARBA00023098"/>
    </source>
</evidence>
<dbReference type="PhylomeDB" id="E9G3A0"/>
<dbReference type="InterPro" id="IPR029058">
    <property type="entry name" value="AB_hydrolase_fold"/>
</dbReference>
<reference evidence="7 8" key="1">
    <citation type="journal article" date="2011" name="Science">
        <title>The ecoresponsive genome of Daphnia pulex.</title>
        <authorList>
            <person name="Colbourne J.K."/>
            <person name="Pfrender M.E."/>
            <person name="Gilbert D."/>
            <person name="Thomas W.K."/>
            <person name="Tucker A."/>
            <person name="Oakley T.H."/>
            <person name="Tokishita S."/>
            <person name="Aerts A."/>
            <person name="Arnold G.J."/>
            <person name="Basu M.K."/>
            <person name="Bauer D.J."/>
            <person name="Caceres C.E."/>
            <person name="Carmel L."/>
            <person name="Casola C."/>
            <person name="Choi J.H."/>
            <person name="Detter J.C."/>
            <person name="Dong Q."/>
            <person name="Dusheyko S."/>
            <person name="Eads B.D."/>
            <person name="Frohlich T."/>
            <person name="Geiler-Samerotte K.A."/>
            <person name="Gerlach D."/>
            <person name="Hatcher P."/>
            <person name="Jogdeo S."/>
            <person name="Krijgsveld J."/>
            <person name="Kriventseva E.V."/>
            <person name="Kultz D."/>
            <person name="Laforsch C."/>
            <person name="Lindquist E."/>
            <person name="Lopez J."/>
            <person name="Manak J.R."/>
            <person name="Muller J."/>
            <person name="Pangilinan J."/>
            <person name="Patwardhan R.P."/>
            <person name="Pitluck S."/>
            <person name="Pritham E.J."/>
            <person name="Rechtsteiner A."/>
            <person name="Rho M."/>
            <person name="Rogozin I.B."/>
            <person name="Sakarya O."/>
            <person name="Salamov A."/>
            <person name="Schaack S."/>
            <person name="Shapiro H."/>
            <person name="Shiga Y."/>
            <person name="Skalitzky C."/>
            <person name="Smith Z."/>
            <person name="Souvorov A."/>
            <person name="Sung W."/>
            <person name="Tang Z."/>
            <person name="Tsuchiya D."/>
            <person name="Tu H."/>
            <person name="Vos H."/>
            <person name="Wang M."/>
            <person name="Wolf Y.I."/>
            <person name="Yamagata H."/>
            <person name="Yamada T."/>
            <person name="Ye Y."/>
            <person name="Shaw J.R."/>
            <person name="Andrews J."/>
            <person name="Crease T.J."/>
            <person name="Tang H."/>
            <person name="Lucas S.M."/>
            <person name="Robertson H.M."/>
            <person name="Bork P."/>
            <person name="Koonin E.V."/>
            <person name="Zdobnov E.M."/>
            <person name="Grigoriev I.V."/>
            <person name="Lynch M."/>
            <person name="Boore J.L."/>
        </authorList>
    </citation>
    <scope>NUCLEOTIDE SEQUENCE [LARGE SCALE GENOMIC DNA]</scope>
</reference>
<dbReference type="OrthoDB" id="2363873at2759"/>
<feature type="active site" description="Charge relay system" evidence="6">
    <location>
        <position position="225"/>
    </location>
</feature>
<evidence type="ECO:0000256" key="5">
    <source>
        <dbReference type="PIRNR" id="PIRNR018169"/>
    </source>
</evidence>
<evidence type="ECO:0000313" key="7">
    <source>
        <dbReference type="EMBL" id="EFX85737.1"/>
    </source>
</evidence>
<dbReference type="GO" id="GO:0016042">
    <property type="term" value="P:lipid catabolic process"/>
    <property type="evidence" value="ECO:0007669"/>
    <property type="project" value="UniProtKB-KW"/>
</dbReference>
<dbReference type="PANTHER" id="PTHR10272">
    <property type="entry name" value="PLATELET-ACTIVATING FACTOR ACETYLHYDROLASE"/>
    <property type="match status" value="1"/>
</dbReference>
<dbReference type="eggNOG" id="KOG3847">
    <property type="taxonomic scope" value="Eukaryota"/>
</dbReference>
<dbReference type="InParanoid" id="E9G3A0"/>
<dbReference type="Pfam" id="PF03403">
    <property type="entry name" value="PAF-AH_p_II"/>
    <property type="match status" value="1"/>
</dbReference>
<proteinExistence type="predicted"/>
<dbReference type="EMBL" id="GL732531">
    <property type="protein sequence ID" value="EFX85737.1"/>
    <property type="molecule type" value="Genomic_DNA"/>
</dbReference>
<name>E9G3A0_DAPPU</name>
<dbReference type="HOGENOM" id="CLU_022501_0_0_1"/>
<organism evidence="7 8">
    <name type="scientific">Daphnia pulex</name>
    <name type="common">Water flea</name>
    <dbReference type="NCBI Taxonomy" id="6669"/>
    <lineage>
        <taxon>Eukaryota</taxon>
        <taxon>Metazoa</taxon>
        <taxon>Ecdysozoa</taxon>
        <taxon>Arthropoda</taxon>
        <taxon>Crustacea</taxon>
        <taxon>Branchiopoda</taxon>
        <taxon>Diplostraca</taxon>
        <taxon>Cladocera</taxon>
        <taxon>Anomopoda</taxon>
        <taxon>Daphniidae</taxon>
        <taxon>Daphnia</taxon>
    </lineage>
</organism>
<keyword evidence="4 5" id="KW-0443">Lipid metabolism</keyword>
<dbReference type="Gene3D" id="3.40.50.1820">
    <property type="entry name" value="alpha/beta hydrolase"/>
    <property type="match status" value="1"/>
</dbReference>
<keyword evidence="2 5" id="KW-0378">Hydrolase</keyword>